<feature type="transmembrane region" description="Helical" evidence="3">
    <location>
        <begin position="181"/>
        <end position="201"/>
    </location>
</feature>
<feature type="transmembrane region" description="Helical" evidence="3">
    <location>
        <begin position="97"/>
        <end position="118"/>
    </location>
</feature>
<evidence type="ECO:0000313" key="6">
    <source>
        <dbReference type="EMBL" id="TGL66860.1"/>
    </source>
</evidence>
<name>A0A2N0AYV1_9LEPT</name>
<protein>
    <recommendedName>
        <fullName evidence="1">diguanylate cyclase</fullName>
        <ecNumber evidence="1">2.7.7.65</ecNumber>
    </recommendedName>
</protein>
<dbReference type="Gene3D" id="3.30.70.270">
    <property type="match status" value="1"/>
</dbReference>
<organism evidence="5 8">
    <name type="scientific">Leptospira levettii</name>
    <dbReference type="NCBI Taxonomy" id="2023178"/>
    <lineage>
        <taxon>Bacteria</taxon>
        <taxon>Pseudomonadati</taxon>
        <taxon>Spirochaetota</taxon>
        <taxon>Spirochaetia</taxon>
        <taxon>Leptospirales</taxon>
        <taxon>Leptospiraceae</taxon>
        <taxon>Leptospira</taxon>
    </lineage>
</organism>
<dbReference type="PANTHER" id="PTHR45138">
    <property type="entry name" value="REGULATORY COMPONENTS OF SENSORY TRANSDUCTION SYSTEM"/>
    <property type="match status" value="1"/>
</dbReference>
<dbReference type="GeneID" id="93341178"/>
<keyword evidence="3" id="KW-0812">Transmembrane</keyword>
<reference evidence="6" key="1">
    <citation type="submission" date="2018-10" db="EMBL/GenBank/DDBJ databases">
        <authorList>
            <person name="Vincent A.T."/>
            <person name="Schiettekatte O."/>
            <person name="Bourhy P."/>
            <person name="Veyrier F.J."/>
            <person name="Picardeau M."/>
        </authorList>
    </citation>
    <scope>NUCLEOTIDE SEQUENCE</scope>
    <source>
        <strain evidence="6">201702449</strain>
    </source>
</reference>
<dbReference type="Pfam" id="PF00990">
    <property type="entry name" value="GGDEF"/>
    <property type="match status" value="1"/>
</dbReference>
<accession>A0A2N0AYV1</accession>
<feature type="transmembrane region" description="Helical" evidence="3">
    <location>
        <begin position="150"/>
        <end position="169"/>
    </location>
</feature>
<dbReference type="InterPro" id="IPR000160">
    <property type="entry name" value="GGDEF_dom"/>
</dbReference>
<proteinExistence type="predicted"/>
<dbReference type="CDD" id="cd01949">
    <property type="entry name" value="GGDEF"/>
    <property type="match status" value="1"/>
</dbReference>
<evidence type="ECO:0000313" key="8">
    <source>
        <dbReference type="Proteomes" id="UP001209694"/>
    </source>
</evidence>
<dbReference type="PANTHER" id="PTHR45138:SF9">
    <property type="entry name" value="DIGUANYLATE CYCLASE DGCM-RELATED"/>
    <property type="match status" value="1"/>
</dbReference>
<dbReference type="Proteomes" id="UP001209694">
    <property type="component" value="Unassembled WGS sequence"/>
</dbReference>
<dbReference type="SMART" id="SM00267">
    <property type="entry name" value="GGDEF"/>
    <property type="match status" value="1"/>
</dbReference>
<reference evidence="5" key="3">
    <citation type="submission" date="2022-06" db="EMBL/GenBank/DDBJ databases">
        <title>Leptospira isolates from biofilms formed at urban environments.</title>
        <authorList>
            <person name="Ribeiro P.S."/>
            <person name="Sousa T."/>
            <person name="Carvalho N."/>
            <person name="Aburjaile F."/>
            <person name="Neves F."/>
            <person name="Oliveira D."/>
            <person name="Blanco L."/>
            <person name="Lima J."/>
            <person name="Costa F."/>
            <person name="Brenig B."/>
            <person name="Soares S."/>
            <person name="Ramos R."/>
            <person name="Goes-Neto A."/>
            <person name="Matiuzzi M."/>
            <person name="Azevedo V."/>
            <person name="Ristow P."/>
        </authorList>
    </citation>
    <scope>NUCLEOTIDE SEQUENCE</scope>
    <source>
        <strain evidence="5">VSF7</strain>
    </source>
</reference>
<evidence type="ECO:0000259" key="4">
    <source>
        <dbReference type="PROSITE" id="PS50887"/>
    </source>
</evidence>
<feature type="domain" description="GGDEF" evidence="4">
    <location>
        <begin position="260"/>
        <end position="397"/>
    </location>
</feature>
<sequence length="397" mass="46074">MRRYTFKRYGFVLRKLFLRPYHPEFISTNLDDIASSLQIFSVMTAVTSIISLLFVDSLVRTKEASFWIAFFRISSLAICFSVYLLAKRGIKRYQKQILGITSLVLIGLVTLYIPMMVFDNPNHAYYLFGSAIVIAGASILLWLEPIRICILSLIYISIFIPLHLNFSRIQGFDRYFFYQDVLIVSFLLAFGIVANFLINYWRFEEYRIKEKLHITVGKLLRINQKIEDLSRVDSMTELFNRRHLLEQFDLYKKRSHREGFVIGLVILDLDKLKTINDRYGHKQGDIAIQAFAKTLKSRTRITDIAARIGGDEFCLLVSPIDKEGLHTLTESIREKMEELQIPIYNDPSDSLTLTVSIGGTLFHPEDDPSFDELYHKIDTALYTSKNEGRNRITLLEM</sequence>
<dbReference type="SUPFAM" id="SSF55073">
    <property type="entry name" value="Nucleotide cyclase"/>
    <property type="match status" value="1"/>
</dbReference>
<keyword evidence="7" id="KW-1185">Reference proteome</keyword>
<reference evidence="6" key="2">
    <citation type="journal article" date="2019" name="PLoS Negl. Trop. Dis.">
        <title>Revisiting the worldwide diversity of Leptospira species in the environment.</title>
        <authorList>
            <person name="Vincent A.T."/>
            <person name="Schiettekatte O."/>
            <person name="Bourhy P."/>
            <person name="Veyrier F.J."/>
            <person name="Picardeau M."/>
        </authorList>
    </citation>
    <scope>NUCLEOTIDE SEQUENCE</scope>
    <source>
        <strain evidence="6">201702449</strain>
    </source>
</reference>
<evidence type="ECO:0000256" key="1">
    <source>
        <dbReference type="ARBA" id="ARBA00012528"/>
    </source>
</evidence>
<dbReference type="EMBL" id="RQGI01000059">
    <property type="protein sequence ID" value="TGL66860.1"/>
    <property type="molecule type" value="Genomic_DNA"/>
</dbReference>
<dbReference type="NCBIfam" id="TIGR00254">
    <property type="entry name" value="GGDEF"/>
    <property type="match status" value="1"/>
</dbReference>
<dbReference type="Proteomes" id="UP000297352">
    <property type="component" value="Unassembled WGS sequence"/>
</dbReference>
<evidence type="ECO:0000256" key="2">
    <source>
        <dbReference type="ARBA" id="ARBA00034247"/>
    </source>
</evidence>
<dbReference type="PROSITE" id="PS50887">
    <property type="entry name" value="GGDEF"/>
    <property type="match status" value="1"/>
</dbReference>
<comment type="caution">
    <text evidence="5">The sequence shown here is derived from an EMBL/GenBank/DDBJ whole genome shotgun (WGS) entry which is preliminary data.</text>
</comment>
<feature type="transmembrane region" description="Helical" evidence="3">
    <location>
        <begin position="124"/>
        <end position="143"/>
    </location>
</feature>
<dbReference type="GO" id="GO:0052621">
    <property type="term" value="F:diguanylate cyclase activity"/>
    <property type="evidence" value="ECO:0007669"/>
    <property type="project" value="UniProtKB-EC"/>
</dbReference>
<gene>
    <name evidence="6" type="ORF">EHQ60_15600</name>
    <name evidence="5" type="ORF">ND810_11380</name>
</gene>
<dbReference type="RefSeq" id="WP_100726875.1">
    <property type="nucleotide sequence ID" value="NZ_JAIZBN010000001.1"/>
</dbReference>
<feature type="transmembrane region" description="Helical" evidence="3">
    <location>
        <begin position="39"/>
        <end position="59"/>
    </location>
</feature>
<dbReference type="GO" id="GO:0043709">
    <property type="term" value="P:cell adhesion involved in single-species biofilm formation"/>
    <property type="evidence" value="ECO:0007669"/>
    <property type="project" value="TreeGrafter"/>
</dbReference>
<evidence type="ECO:0000256" key="3">
    <source>
        <dbReference type="SAM" id="Phobius"/>
    </source>
</evidence>
<feature type="transmembrane region" description="Helical" evidence="3">
    <location>
        <begin position="65"/>
        <end position="85"/>
    </location>
</feature>
<dbReference type="FunFam" id="3.30.70.270:FF:000001">
    <property type="entry name" value="Diguanylate cyclase domain protein"/>
    <property type="match status" value="1"/>
</dbReference>
<comment type="catalytic activity">
    <reaction evidence="2">
        <text>2 GTP = 3',3'-c-di-GMP + 2 diphosphate</text>
        <dbReference type="Rhea" id="RHEA:24898"/>
        <dbReference type="ChEBI" id="CHEBI:33019"/>
        <dbReference type="ChEBI" id="CHEBI:37565"/>
        <dbReference type="ChEBI" id="CHEBI:58805"/>
        <dbReference type="EC" id="2.7.7.65"/>
    </reaction>
</comment>
<dbReference type="EC" id="2.7.7.65" evidence="1"/>
<keyword evidence="3" id="KW-1133">Transmembrane helix</keyword>
<dbReference type="InterPro" id="IPR043128">
    <property type="entry name" value="Rev_trsase/Diguanyl_cyclase"/>
</dbReference>
<dbReference type="AlphaFoldDB" id="A0A2N0AYV1"/>
<dbReference type="EMBL" id="JAMQQD010000003">
    <property type="protein sequence ID" value="MCW7515758.1"/>
    <property type="molecule type" value="Genomic_DNA"/>
</dbReference>
<dbReference type="GO" id="GO:0005886">
    <property type="term" value="C:plasma membrane"/>
    <property type="evidence" value="ECO:0007669"/>
    <property type="project" value="TreeGrafter"/>
</dbReference>
<dbReference type="GO" id="GO:1902201">
    <property type="term" value="P:negative regulation of bacterial-type flagellum-dependent cell motility"/>
    <property type="evidence" value="ECO:0007669"/>
    <property type="project" value="TreeGrafter"/>
</dbReference>
<dbReference type="InterPro" id="IPR050469">
    <property type="entry name" value="Diguanylate_Cyclase"/>
</dbReference>
<keyword evidence="3" id="KW-0472">Membrane</keyword>
<evidence type="ECO:0000313" key="7">
    <source>
        <dbReference type="Proteomes" id="UP000297352"/>
    </source>
</evidence>
<dbReference type="InterPro" id="IPR029787">
    <property type="entry name" value="Nucleotide_cyclase"/>
</dbReference>
<evidence type="ECO:0000313" key="5">
    <source>
        <dbReference type="EMBL" id="MCW7515758.1"/>
    </source>
</evidence>